<dbReference type="RefSeq" id="WP_311834960.1">
    <property type="nucleotide sequence ID" value="NZ_JARQBJ010000001.1"/>
</dbReference>
<protein>
    <submittedName>
        <fullName evidence="1">HAD family hydrolase</fullName>
    </submittedName>
</protein>
<dbReference type="InterPro" id="IPR023214">
    <property type="entry name" value="HAD_sf"/>
</dbReference>
<proteinExistence type="predicted"/>
<dbReference type="EMBL" id="JARQBJ010000001">
    <property type="protein sequence ID" value="MDT2809315.1"/>
    <property type="molecule type" value="Genomic_DNA"/>
</dbReference>
<dbReference type="Proteomes" id="UP001256711">
    <property type="component" value="Unassembled WGS sequence"/>
</dbReference>
<dbReference type="InterPro" id="IPR036412">
    <property type="entry name" value="HAD-like_sf"/>
</dbReference>
<gene>
    <name evidence="1" type="ORF">P7H43_02245</name>
</gene>
<dbReference type="NCBIfam" id="TIGR01484">
    <property type="entry name" value="HAD-SF-IIB"/>
    <property type="match status" value="1"/>
</dbReference>
<dbReference type="SUPFAM" id="SSF56784">
    <property type="entry name" value="HAD-like"/>
    <property type="match status" value="1"/>
</dbReference>
<dbReference type="SFLD" id="SFLDG01140">
    <property type="entry name" value="C2.B:_Phosphomannomutase_and_P"/>
    <property type="match status" value="1"/>
</dbReference>
<dbReference type="InterPro" id="IPR000150">
    <property type="entry name" value="Cof"/>
</dbReference>
<dbReference type="Gene3D" id="3.40.50.1000">
    <property type="entry name" value="HAD superfamily/HAD-like"/>
    <property type="match status" value="1"/>
</dbReference>
<dbReference type="GO" id="GO:0005829">
    <property type="term" value="C:cytosol"/>
    <property type="evidence" value="ECO:0007669"/>
    <property type="project" value="TreeGrafter"/>
</dbReference>
<dbReference type="InterPro" id="IPR006379">
    <property type="entry name" value="HAD-SF_hydro_IIB"/>
</dbReference>
<reference evidence="1" key="1">
    <citation type="submission" date="2023-03" db="EMBL/GenBank/DDBJ databases">
        <authorList>
            <person name="Shen W."/>
            <person name="Cai J."/>
        </authorList>
    </citation>
    <scope>NUCLEOTIDE SEQUENCE</scope>
    <source>
        <strain evidence="1">B226-2</strain>
    </source>
</reference>
<dbReference type="Pfam" id="PF08282">
    <property type="entry name" value="Hydrolase_3"/>
    <property type="match status" value="1"/>
</dbReference>
<dbReference type="PANTHER" id="PTHR10000:SF25">
    <property type="entry name" value="PHOSPHATASE YKRA-RELATED"/>
    <property type="match status" value="1"/>
</dbReference>
<name>A0AAW8TT52_9ENTE</name>
<dbReference type="Gene3D" id="3.30.1240.10">
    <property type="match status" value="1"/>
</dbReference>
<keyword evidence="1" id="KW-0378">Hydrolase</keyword>
<comment type="caution">
    <text evidence="1">The sequence shown here is derived from an EMBL/GenBank/DDBJ whole genome shotgun (WGS) entry which is preliminary data.</text>
</comment>
<sequence length="275" mass="30184">MGKKIIFLDVDGTLVDYENRLPHSALHALEKARKAGHLIYLATGRSKAELYGEVSQVTYDGYIGGNGSYIEVADRVVKEETLSYEETKAIVDWLEARQLEFYLEANSGLYGSRNFEKRGQPTMQAYSKSKGKEITTVKEAFPELILGADLYRSDINKISFILDSYQDYLDACLAFPELKLGTWGGVGEEALFGDVARGNINKGNAVSELLAHLGINAKDSLAFGDAKVDIPMLDVAGVGVAMGNGGPEIQAMADFITKDVNEDGIWHAFEHFDLL</sequence>
<dbReference type="AlphaFoldDB" id="A0AAW8TT52"/>
<accession>A0AAW8TT52</accession>
<dbReference type="GO" id="GO:0016791">
    <property type="term" value="F:phosphatase activity"/>
    <property type="evidence" value="ECO:0007669"/>
    <property type="project" value="TreeGrafter"/>
</dbReference>
<dbReference type="GO" id="GO:0000287">
    <property type="term" value="F:magnesium ion binding"/>
    <property type="evidence" value="ECO:0007669"/>
    <property type="project" value="TreeGrafter"/>
</dbReference>
<evidence type="ECO:0000313" key="2">
    <source>
        <dbReference type="Proteomes" id="UP001256711"/>
    </source>
</evidence>
<dbReference type="NCBIfam" id="TIGR00099">
    <property type="entry name" value="Cof-subfamily"/>
    <property type="match status" value="1"/>
</dbReference>
<organism evidence="1 2">
    <name type="scientific">Enterococcus asini</name>
    <dbReference type="NCBI Taxonomy" id="57732"/>
    <lineage>
        <taxon>Bacteria</taxon>
        <taxon>Bacillati</taxon>
        <taxon>Bacillota</taxon>
        <taxon>Bacilli</taxon>
        <taxon>Lactobacillales</taxon>
        <taxon>Enterococcaceae</taxon>
        <taxon>Enterococcus</taxon>
    </lineage>
</organism>
<evidence type="ECO:0000313" key="1">
    <source>
        <dbReference type="EMBL" id="MDT2809315.1"/>
    </source>
</evidence>
<dbReference type="SFLD" id="SFLDS00003">
    <property type="entry name" value="Haloacid_Dehalogenase"/>
    <property type="match status" value="1"/>
</dbReference>
<dbReference type="PANTHER" id="PTHR10000">
    <property type="entry name" value="PHOSPHOSERINE PHOSPHATASE"/>
    <property type="match status" value="1"/>
</dbReference>